<sequence length="312" mass="35994">MFTLDKIANQLAYQEKSNCVFEQLGKCSINREMGIVCREHARQVFGIGLMNAVLALPTGETRLHGLVATEARTTFLPFPYEFQWKGGALNKDEKPCRFNQEEMITVIKDYVRQSEIYSPELAFRVESALLSLISDGAMYNKALPQASYNYHVFCNQNIRSYLLKRWKNCWIAVKHFEKGANNKINKNVIKFDEYPVNKLPVFYQIMLMYLPMSYNTVDTNTNPDATITSELLTPRVILNADQHRFEYCNNQDPSKLYLLRGNATSATPLVLAGRQEHKYSIELFKQSSYYTYSLLDQFDTCPPGNQLRLLII</sequence>
<dbReference type="EMBL" id="JAHXZJ010000374">
    <property type="protein sequence ID" value="KAH0561387.1"/>
    <property type="molecule type" value="Genomic_DNA"/>
</dbReference>
<dbReference type="AlphaFoldDB" id="A0AAV7IX18"/>
<protein>
    <submittedName>
        <fullName evidence="1">Uncharacterized protein</fullName>
    </submittedName>
</protein>
<reference evidence="1 2" key="1">
    <citation type="journal article" date="2021" name="J. Hered.">
        <title>A chromosome-level genome assembly of the parasitoid wasp, Cotesia glomerata (Hymenoptera: Braconidae).</title>
        <authorList>
            <person name="Pinto B.J."/>
            <person name="Weis J.J."/>
            <person name="Gamble T."/>
            <person name="Ode P.J."/>
            <person name="Paul R."/>
            <person name="Zaspel J.M."/>
        </authorList>
    </citation>
    <scope>NUCLEOTIDE SEQUENCE [LARGE SCALE GENOMIC DNA]</scope>
    <source>
        <strain evidence="1">CgM1</strain>
    </source>
</reference>
<comment type="caution">
    <text evidence="1">The sequence shown here is derived from an EMBL/GenBank/DDBJ whole genome shotgun (WGS) entry which is preliminary data.</text>
</comment>
<dbReference type="Proteomes" id="UP000826195">
    <property type="component" value="Unassembled WGS sequence"/>
</dbReference>
<name>A0AAV7IX18_COTGL</name>
<gene>
    <name evidence="1" type="ORF">KQX54_016522</name>
</gene>
<keyword evidence="2" id="KW-1185">Reference proteome</keyword>
<evidence type="ECO:0000313" key="1">
    <source>
        <dbReference type="EMBL" id="KAH0561387.1"/>
    </source>
</evidence>
<evidence type="ECO:0000313" key="2">
    <source>
        <dbReference type="Proteomes" id="UP000826195"/>
    </source>
</evidence>
<proteinExistence type="predicted"/>
<organism evidence="1 2">
    <name type="scientific">Cotesia glomerata</name>
    <name type="common">Lepidopteran parasitic wasp</name>
    <name type="synonym">Apanteles glomeratus</name>
    <dbReference type="NCBI Taxonomy" id="32391"/>
    <lineage>
        <taxon>Eukaryota</taxon>
        <taxon>Metazoa</taxon>
        <taxon>Ecdysozoa</taxon>
        <taxon>Arthropoda</taxon>
        <taxon>Hexapoda</taxon>
        <taxon>Insecta</taxon>
        <taxon>Pterygota</taxon>
        <taxon>Neoptera</taxon>
        <taxon>Endopterygota</taxon>
        <taxon>Hymenoptera</taxon>
        <taxon>Apocrita</taxon>
        <taxon>Ichneumonoidea</taxon>
        <taxon>Braconidae</taxon>
        <taxon>Microgastrinae</taxon>
        <taxon>Cotesia</taxon>
    </lineage>
</organism>
<accession>A0AAV7IX18</accession>